<evidence type="ECO:0000256" key="13">
    <source>
        <dbReference type="SAM" id="Coils"/>
    </source>
</evidence>
<sequence length="800" mass="87293">MAKRESSSSPVVRQIDKQFLVCSICLDHYHNPKVLPCLHTFCEKCLQNYIPPQSLTLSCPVCRQTSILPEKGVSALQNNFFITNLMEVLQGTPSAVSRSPVTSWSLPVRYRRATAVLPQPRGESDGVLLDVLEQHKTALKNQLDTVRNRLPQLTAAIDLVNEIFKQLSERKAEAVSEISSTFEELEKALHQRKSALITEVDNICSTKQKIHTSVNMCFAVIVIICEEKKFSGGIRCSRPSECSAPGQREHRSSCHFTEQALSHGSATEVLLVQKQMGERVSALARHSFPEHPHENAHLQCQVETDGLRRSIQNLGVLITSGAVGHTSVATGEGLRHALMGQHTTVTVTTKDKDGELVKSGNAILKAEILSADGSTTEAEVVDNKNGTYEVGYTVRSEGEFSFSLTLYEQPVRGSPFRLRVVKPSDLLNLLNDGQFKMRFGVRGRSPGQLQRPTGVTVDSNGDIIVADYDNRWISIFSSDGKFKNKIGAGRLMGPKGVAVDKNGHIITVDNKACCVFIFQSNGKLVTKFGAKGTSDRHFADKSGANIALDQKLSKSGPVFSPHFVAVNNKNEIVVTDFHNHSVKVYNADGEFLFKFGSHGEGNGQFNAPTGVAVDANGNIIVADWGNSRIQVFDSSGSFLSYINTTADPLYGPQGLALTSDGHVAVADSGTTASRCYLLCLQQGGMRGPVSDVIGPLNQCFKLQANRVFGRPDSFLLILSHSAPCCSFSTKTVECRGDLTHVPGHCCDAVNDELHFVRTEPEDVRVMLLFLICTEGIKPDLGKLRPGGQIKTARGPHLEHF</sequence>
<feature type="repeat" description="Filamin" evidence="10">
    <location>
        <begin position="329"/>
        <end position="420"/>
    </location>
</feature>
<name>A0AAW0MX43_9GOBI</name>
<dbReference type="CDD" id="cd14960">
    <property type="entry name" value="NHL_TRIM2_like"/>
    <property type="match status" value="1"/>
</dbReference>
<dbReference type="GO" id="GO:0043161">
    <property type="term" value="P:proteasome-mediated ubiquitin-dependent protein catabolic process"/>
    <property type="evidence" value="ECO:0007669"/>
    <property type="project" value="TreeGrafter"/>
</dbReference>
<dbReference type="InterPro" id="IPR011042">
    <property type="entry name" value="6-blade_b-propeller_TolB-like"/>
</dbReference>
<dbReference type="InterPro" id="IPR001298">
    <property type="entry name" value="Filamin/ABP280_rpt"/>
</dbReference>
<evidence type="ECO:0000259" key="14">
    <source>
        <dbReference type="PROSITE" id="PS50089"/>
    </source>
</evidence>
<comment type="catalytic activity">
    <reaction evidence="1">
        <text>S-ubiquitinyl-[E2 ubiquitin-conjugating enzyme]-L-cysteine + [acceptor protein]-L-lysine = [E2 ubiquitin-conjugating enzyme]-L-cysteine + N(6)-ubiquitinyl-[acceptor protein]-L-lysine.</text>
        <dbReference type="EC" id="2.3.2.27"/>
    </reaction>
</comment>
<dbReference type="InterPro" id="IPR003649">
    <property type="entry name" value="Bbox_C"/>
</dbReference>
<gene>
    <name evidence="15" type="ORF">WMY93_029147</name>
</gene>
<feature type="domain" description="RING-type" evidence="14">
    <location>
        <begin position="22"/>
        <end position="63"/>
    </location>
</feature>
<dbReference type="EC" id="2.3.2.27" evidence="3"/>
<dbReference type="Proteomes" id="UP001460270">
    <property type="component" value="Unassembled WGS sequence"/>
</dbReference>
<dbReference type="PANTHER" id="PTHR24104:SF21">
    <property type="entry name" value="TRIPARTITE MOTIF-CONTAINING PROTEIN 3"/>
    <property type="match status" value="1"/>
</dbReference>
<proteinExistence type="inferred from homology"/>
<keyword evidence="16" id="KW-1185">Reference proteome</keyword>
<keyword evidence="9" id="KW-0862">Zinc</keyword>
<evidence type="ECO:0000256" key="1">
    <source>
        <dbReference type="ARBA" id="ARBA00000900"/>
    </source>
</evidence>
<keyword evidence="7" id="KW-0677">Repeat</keyword>
<dbReference type="PROSITE" id="PS51125">
    <property type="entry name" value="NHL"/>
    <property type="match status" value="4"/>
</dbReference>
<feature type="repeat" description="NHL" evidence="12">
    <location>
        <begin position="549"/>
        <end position="588"/>
    </location>
</feature>
<dbReference type="SMART" id="SM00502">
    <property type="entry name" value="BBC"/>
    <property type="match status" value="1"/>
</dbReference>
<keyword evidence="5" id="KW-0808">Transferase</keyword>
<evidence type="ECO:0000313" key="15">
    <source>
        <dbReference type="EMBL" id="KAK7882973.1"/>
    </source>
</evidence>
<dbReference type="Gene3D" id="2.120.10.30">
    <property type="entry name" value="TolB, C-terminal domain"/>
    <property type="match status" value="1"/>
</dbReference>
<dbReference type="FunFam" id="3.30.40.10:FF:000032">
    <property type="entry name" value="Tripartite motif containing 2"/>
    <property type="match status" value="1"/>
</dbReference>
<dbReference type="SUPFAM" id="SSF101898">
    <property type="entry name" value="NHL repeat"/>
    <property type="match status" value="1"/>
</dbReference>
<feature type="repeat" description="NHL" evidence="12">
    <location>
        <begin position="592"/>
        <end position="635"/>
    </location>
</feature>
<evidence type="ECO:0000256" key="10">
    <source>
        <dbReference type="PROSITE-ProRule" id="PRU00087"/>
    </source>
</evidence>
<dbReference type="Gene3D" id="2.60.40.10">
    <property type="entry name" value="Immunoglobulins"/>
    <property type="match status" value="1"/>
</dbReference>
<dbReference type="Pfam" id="PF00630">
    <property type="entry name" value="Filamin"/>
    <property type="match status" value="1"/>
</dbReference>
<keyword evidence="8 11" id="KW-0863">Zinc-finger</keyword>
<evidence type="ECO:0000256" key="3">
    <source>
        <dbReference type="ARBA" id="ARBA00012483"/>
    </source>
</evidence>
<evidence type="ECO:0000256" key="4">
    <source>
        <dbReference type="ARBA" id="ARBA00022553"/>
    </source>
</evidence>
<dbReference type="AlphaFoldDB" id="A0AAW0MX43"/>
<evidence type="ECO:0000256" key="11">
    <source>
        <dbReference type="PROSITE-ProRule" id="PRU00175"/>
    </source>
</evidence>
<feature type="repeat" description="NHL" evidence="12">
    <location>
        <begin position="480"/>
        <end position="521"/>
    </location>
</feature>
<evidence type="ECO:0000256" key="6">
    <source>
        <dbReference type="ARBA" id="ARBA00022723"/>
    </source>
</evidence>
<dbReference type="GO" id="GO:0008270">
    <property type="term" value="F:zinc ion binding"/>
    <property type="evidence" value="ECO:0007669"/>
    <property type="project" value="UniProtKB-KW"/>
</dbReference>
<reference evidence="16" key="1">
    <citation type="submission" date="2024-04" db="EMBL/GenBank/DDBJ databases">
        <title>Salinicola lusitanus LLJ914,a marine bacterium isolated from the Okinawa Trough.</title>
        <authorList>
            <person name="Li J."/>
        </authorList>
    </citation>
    <scope>NUCLEOTIDE SEQUENCE [LARGE SCALE GENOMIC DNA]</scope>
</reference>
<dbReference type="GO" id="GO:0007399">
    <property type="term" value="P:nervous system development"/>
    <property type="evidence" value="ECO:0007669"/>
    <property type="project" value="UniProtKB-ARBA"/>
</dbReference>
<dbReference type="SUPFAM" id="SSF57850">
    <property type="entry name" value="RING/U-box"/>
    <property type="match status" value="1"/>
</dbReference>
<dbReference type="SUPFAM" id="SSF81296">
    <property type="entry name" value="E set domains"/>
    <property type="match status" value="1"/>
</dbReference>
<dbReference type="InterPro" id="IPR001258">
    <property type="entry name" value="NHL_repeat"/>
</dbReference>
<dbReference type="InterPro" id="IPR057750">
    <property type="entry name" value="TRIM2/3_C"/>
</dbReference>
<dbReference type="FunFam" id="2.40.10.500:FF:000001">
    <property type="entry name" value="tripartite motif-containing protein 3-like"/>
    <property type="match status" value="1"/>
</dbReference>
<keyword evidence="6" id="KW-0479">Metal-binding</keyword>
<organism evidence="15 16">
    <name type="scientific">Mugilogobius chulae</name>
    <name type="common">yellowstripe goby</name>
    <dbReference type="NCBI Taxonomy" id="88201"/>
    <lineage>
        <taxon>Eukaryota</taxon>
        <taxon>Metazoa</taxon>
        <taxon>Chordata</taxon>
        <taxon>Craniata</taxon>
        <taxon>Vertebrata</taxon>
        <taxon>Euteleostomi</taxon>
        <taxon>Actinopterygii</taxon>
        <taxon>Neopterygii</taxon>
        <taxon>Teleostei</taxon>
        <taxon>Neoteleostei</taxon>
        <taxon>Acanthomorphata</taxon>
        <taxon>Gobiaria</taxon>
        <taxon>Gobiiformes</taxon>
        <taxon>Gobioidei</taxon>
        <taxon>Gobiidae</taxon>
        <taxon>Gobionellinae</taxon>
        <taxon>Mugilogobius</taxon>
    </lineage>
</organism>
<feature type="repeat" description="NHL" evidence="12">
    <location>
        <begin position="436"/>
        <end position="479"/>
    </location>
</feature>
<evidence type="ECO:0000313" key="16">
    <source>
        <dbReference type="Proteomes" id="UP001460270"/>
    </source>
</evidence>
<dbReference type="Gene3D" id="2.40.10.500">
    <property type="match status" value="1"/>
</dbReference>
<dbReference type="Pfam" id="PF13445">
    <property type="entry name" value="zf-RING_UBOX"/>
    <property type="match status" value="1"/>
</dbReference>
<dbReference type="InterPro" id="IPR014756">
    <property type="entry name" value="Ig_E-set"/>
</dbReference>
<dbReference type="EMBL" id="JBBPFD010000021">
    <property type="protein sequence ID" value="KAK7882973.1"/>
    <property type="molecule type" value="Genomic_DNA"/>
</dbReference>
<dbReference type="Pfam" id="PF01436">
    <property type="entry name" value="NHL"/>
    <property type="match status" value="4"/>
</dbReference>
<dbReference type="PROSITE" id="PS00518">
    <property type="entry name" value="ZF_RING_1"/>
    <property type="match status" value="1"/>
</dbReference>
<evidence type="ECO:0000256" key="12">
    <source>
        <dbReference type="PROSITE-ProRule" id="PRU00504"/>
    </source>
</evidence>
<keyword evidence="13" id="KW-0175">Coiled coil</keyword>
<dbReference type="PROSITE" id="PS50194">
    <property type="entry name" value="FILAMIN_REPEAT"/>
    <property type="match status" value="1"/>
</dbReference>
<dbReference type="InterPro" id="IPR017907">
    <property type="entry name" value="Znf_RING_CS"/>
</dbReference>
<dbReference type="Gene3D" id="3.30.40.10">
    <property type="entry name" value="Zinc/RING finger domain, C3HC4 (zinc finger)"/>
    <property type="match status" value="1"/>
</dbReference>
<dbReference type="InterPro" id="IPR017868">
    <property type="entry name" value="Filamin/ABP280_repeat-like"/>
</dbReference>
<keyword evidence="4" id="KW-0597">Phosphoprotein</keyword>
<dbReference type="InterPro" id="IPR027370">
    <property type="entry name" value="Znf-RING_euk"/>
</dbReference>
<protein>
    <recommendedName>
        <fullName evidence="3">RING-type E3 ubiquitin transferase</fullName>
        <ecNumber evidence="3">2.3.2.27</ecNumber>
    </recommendedName>
</protein>
<feature type="coiled-coil region" evidence="13">
    <location>
        <begin position="129"/>
        <end position="156"/>
    </location>
</feature>
<dbReference type="PROSITE" id="PS50089">
    <property type="entry name" value="ZF_RING_2"/>
    <property type="match status" value="1"/>
</dbReference>
<comment type="caution">
    <text evidence="15">The sequence shown here is derived from an EMBL/GenBank/DDBJ whole genome shotgun (WGS) entry which is preliminary data.</text>
</comment>
<dbReference type="InterPro" id="IPR001841">
    <property type="entry name" value="Znf_RING"/>
</dbReference>
<dbReference type="PANTHER" id="PTHR24104">
    <property type="entry name" value="E3 UBIQUITIN-PROTEIN LIGASE NHLRC1-RELATED"/>
    <property type="match status" value="1"/>
</dbReference>
<dbReference type="SMART" id="SM00557">
    <property type="entry name" value="IG_FLMN"/>
    <property type="match status" value="1"/>
</dbReference>
<evidence type="ECO:0000256" key="9">
    <source>
        <dbReference type="ARBA" id="ARBA00022833"/>
    </source>
</evidence>
<dbReference type="InterPro" id="IPR013083">
    <property type="entry name" value="Znf_RING/FYVE/PHD"/>
</dbReference>
<comment type="similarity">
    <text evidence="2">Belongs to the TRIM/RBCC family.</text>
</comment>
<evidence type="ECO:0000256" key="7">
    <source>
        <dbReference type="ARBA" id="ARBA00022737"/>
    </source>
</evidence>
<accession>A0AAW0MX43</accession>
<dbReference type="GO" id="GO:0061630">
    <property type="term" value="F:ubiquitin protein ligase activity"/>
    <property type="evidence" value="ECO:0007669"/>
    <property type="project" value="UniProtKB-EC"/>
</dbReference>
<dbReference type="InterPro" id="IPR013783">
    <property type="entry name" value="Ig-like_fold"/>
</dbReference>
<evidence type="ECO:0000256" key="8">
    <source>
        <dbReference type="ARBA" id="ARBA00022771"/>
    </source>
</evidence>
<dbReference type="GO" id="GO:0000209">
    <property type="term" value="P:protein polyubiquitination"/>
    <property type="evidence" value="ECO:0007669"/>
    <property type="project" value="TreeGrafter"/>
</dbReference>
<dbReference type="InterPro" id="IPR050952">
    <property type="entry name" value="TRIM-NHL_E3_ligases"/>
</dbReference>
<evidence type="ECO:0000256" key="5">
    <source>
        <dbReference type="ARBA" id="ARBA00022679"/>
    </source>
</evidence>
<evidence type="ECO:0000256" key="2">
    <source>
        <dbReference type="ARBA" id="ARBA00008518"/>
    </source>
</evidence>
<dbReference type="SMART" id="SM00184">
    <property type="entry name" value="RING"/>
    <property type="match status" value="1"/>
</dbReference>